<dbReference type="InterPro" id="IPR051261">
    <property type="entry name" value="NLR"/>
</dbReference>
<dbReference type="Proteomes" id="UP001155660">
    <property type="component" value="Chromosome B21"/>
</dbReference>
<evidence type="ECO:0000256" key="2">
    <source>
        <dbReference type="ARBA" id="ARBA00022737"/>
    </source>
</evidence>
<keyword evidence="1" id="KW-0433">Leucine-rich repeat</keyword>
<dbReference type="RefSeq" id="XP_042604293.1">
    <property type="nucleotide sequence ID" value="XM_042748359.1"/>
</dbReference>
<dbReference type="OrthoDB" id="120976at2759"/>
<dbReference type="GeneID" id="109093425"/>
<proteinExistence type="predicted"/>
<dbReference type="FunFam" id="3.80.10.10:FF:000947">
    <property type="entry name" value="Si:dkey-286j17.4"/>
    <property type="match status" value="1"/>
</dbReference>
<dbReference type="Pfam" id="PF13516">
    <property type="entry name" value="LRR_6"/>
    <property type="match status" value="12"/>
</dbReference>
<evidence type="ECO:0000259" key="3">
    <source>
        <dbReference type="Pfam" id="PF00078"/>
    </source>
</evidence>
<dbReference type="InterPro" id="IPR006553">
    <property type="entry name" value="Leu-rich_rpt_Cys-con_subtyp"/>
</dbReference>
<dbReference type="SMART" id="SM00368">
    <property type="entry name" value="LRR_RI"/>
    <property type="match status" value="18"/>
</dbReference>
<evidence type="ECO:0000256" key="1">
    <source>
        <dbReference type="ARBA" id="ARBA00022614"/>
    </source>
</evidence>
<dbReference type="InterPro" id="IPR000477">
    <property type="entry name" value="RT_dom"/>
</dbReference>
<protein>
    <submittedName>
        <fullName evidence="4">Uncharacterized protein LOC109093425</fullName>
    </submittedName>
</protein>
<dbReference type="CDD" id="cd01647">
    <property type="entry name" value="RT_LTR"/>
    <property type="match status" value="1"/>
</dbReference>
<keyword evidence="2" id="KW-0677">Repeat</keyword>
<dbReference type="SMR" id="A0A9Q9XM17"/>
<dbReference type="Pfam" id="PF00078">
    <property type="entry name" value="RVT_1"/>
    <property type="match status" value="1"/>
</dbReference>
<sequence>MNNNNLQDPGVKLLCTGLENLKCELEILRLSDCGITEEGYKALASALRSNPSHLIELDLTGNDPGQSGVKELNDLLQDPNCRLKTLRFLSPDAEEACQYVTGVVGKNPLLLRELNLSENELGDTRVNQITALLQDKHCKLNTLQLRGCGLTEESCSALATVLRSNSILKELDMSNNNLQDSGVKKLQNGLEDTNCTLEKLGLSDCSITEEGYKALASALPAPVPFFPEVHEEVTRSWKVPFSAQIQFGASSSLTTFDGGAARGYEAIPLVERAIVMQLCPRRASTWRGNPCLPSRACKFSSVFTAKTYGATGQAASALHAMALLQVYQAKALKELHKGSSDPGLMQELRTRHLWRDLYPMPVAMPRVDELVERLGKARYLSTLDLCKGYWQVMPFGLHGDAATFQRLMDQVLSGTEDFVAAYIDDVVIYSASWKEHLHHLAEVFQRIHNAGLVVNAKNCNLAKPEVSYLGYFTEKQCFILTSTLKSNPSHLRELDLSGNKIENKGVKHLCDLLIDFHCKMERLRLRGCDMTDEGCSALTSALKSNPSHLRELDLSENKLGDSGFENISNLLKNPECKLEILALCKCSIKEKQCVFLTSALKSNPSHLRELDLSGNVLKHTRVNKFYDILKESRFKLERLRLRYCAIKPEDCSALTSALKSKSSHLRELALSGNELGQLGATNLCDILMNPQCKLEKLDLCRCSITEKQCLILTSALKSNPSHLRELNLSVNQLGDSGVENLGVLLGSSECKLEKIHLCGCRITEKHCLILTSELCSNLSHLRELDLSGNKIENKGVQILCDILNNSHCKLERLSLNDCGITDVACLAQTLAETKVLLFLKELDLSNNKIGGSKQQLIDVLQDSNCELK</sequence>
<dbReference type="KEGG" id="ccar:109093425"/>
<dbReference type="PROSITE" id="PS51450">
    <property type="entry name" value="LRR"/>
    <property type="match status" value="2"/>
</dbReference>
<dbReference type="AlphaFoldDB" id="A0A9Q9XM17"/>
<name>A0A9Q9XM17_CYPCA</name>
<dbReference type="SMART" id="SM00365">
    <property type="entry name" value="LRR_SD22"/>
    <property type="match status" value="5"/>
</dbReference>
<feature type="domain" description="Reverse transcriptase" evidence="3">
    <location>
        <begin position="390"/>
        <end position="471"/>
    </location>
</feature>
<dbReference type="SMART" id="SM00367">
    <property type="entry name" value="LRR_CC"/>
    <property type="match status" value="7"/>
</dbReference>
<accession>A0A9Q9XM17</accession>
<dbReference type="PANTHER" id="PTHR24106">
    <property type="entry name" value="NACHT, LRR AND CARD DOMAINS-CONTAINING"/>
    <property type="match status" value="1"/>
</dbReference>
<reference evidence="4" key="1">
    <citation type="submission" date="2025-08" db="UniProtKB">
        <authorList>
            <consortium name="RefSeq"/>
        </authorList>
    </citation>
    <scope>IDENTIFICATION</scope>
    <source>
        <tissue evidence="4">Muscle</tissue>
    </source>
</reference>
<evidence type="ECO:0000313" key="4">
    <source>
        <dbReference type="RefSeq" id="XP_042604293.1"/>
    </source>
</evidence>
<dbReference type="InterPro" id="IPR001611">
    <property type="entry name" value="Leu-rich_rpt"/>
</dbReference>
<gene>
    <name evidence="4" type="primary">LOC109093425</name>
</gene>
<dbReference type="FunFam" id="3.80.10.10:FF:001024">
    <property type="entry name" value="Si:ch211-11p18.6"/>
    <property type="match status" value="1"/>
</dbReference>
<organism evidence="4">
    <name type="scientific">Cyprinus carpio</name>
    <name type="common">Common carp</name>
    <dbReference type="NCBI Taxonomy" id="7962"/>
    <lineage>
        <taxon>Eukaryota</taxon>
        <taxon>Metazoa</taxon>
        <taxon>Chordata</taxon>
        <taxon>Craniata</taxon>
        <taxon>Vertebrata</taxon>
        <taxon>Euteleostomi</taxon>
        <taxon>Actinopterygii</taxon>
        <taxon>Neopterygii</taxon>
        <taxon>Teleostei</taxon>
        <taxon>Ostariophysi</taxon>
        <taxon>Cypriniformes</taxon>
        <taxon>Cyprinidae</taxon>
        <taxon>Cyprininae</taxon>
        <taxon>Cyprinus</taxon>
    </lineage>
</organism>
<dbReference type="FunFam" id="3.30.70.270:FF:000003">
    <property type="entry name" value="Transposon Ty3-G Gag-Pol polyprotein"/>
    <property type="match status" value="1"/>
</dbReference>